<dbReference type="EnsemblPlants" id="Pp3c2_28170V3.2">
    <property type="protein sequence ID" value="PAC:32937344.CDS.1"/>
    <property type="gene ID" value="Pp3c2_28170"/>
</dbReference>
<name>A9RQJ0_PHYPA</name>
<keyword evidence="4" id="KW-1185">Reference proteome</keyword>
<reference evidence="2 4" key="2">
    <citation type="journal article" date="2018" name="Plant J.">
        <title>The Physcomitrella patens chromosome-scale assembly reveals moss genome structure and evolution.</title>
        <authorList>
            <person name="Lang D."/>
            <person name="Ullrich K.K."/>
            <person name="Murat F."/>
            <person name="Fuchs J."/>
            <person name="Jenkins J."/>
            <person name="Haas F.B."/>
            <person name="Piednoel M."/>
            <person name="Gundlach H."/>
            <person name="Van Bel M."/>
            <person name="Meyberg R."/>
            <person name="Vives C."/>
            <person name="Morata J."/>
            <person name="Symeonidi A."/>
            <person name="Hiss M."/>
            <person name="Muchero W."/>
            <person name="Kamisugi Y."/>
            <person name="Saleh O."/>
            <person name="Blanc G."/>
            <person name="Decker E.L."/>
            <person name="van Gessel N."/>
            <person name="Grimwood J."/>
            <person name="Hayes R.D."/>
            <person name="Graham S.W."/>
            <person name="Gunter L.E."/>
            <person name="McDaniel S.F."/>
            <person name="Hoernstein S.N.W."/>
            <person name="Larsson A."/>
            <person name="Li F.W."/>
            <person name="Perroud P.F."/>
            <person name="Phillips J."/>
            <person name="Ranjan P."/>
            <person name="Rokshar D.S."/>
            <person name="Rothfels C.J."/>
            <person name="Schneider L."/>
            <person name="Shu S."/>
            <person name="Stevenson D.W."/>
            <person name="Thummler F."/>
            <person name="Tillich M."/>
            <person name="Villarreal Aguilar J.C."/>
            <person name="Widiez T."/>
            <person name="Wong G.K."/>
            <person name="Wymore A."/>
            <person name="Zhang Y."/>
            <person name="Zimmer A.D."/>
            <person name="Quatrano R.S."/>
            <person name="Mayer K.F.X."/>
            <person name="Goodstein D."/>
            <person name="Casacuberta J.M."/>
            <person name="Vandepoele K."/>
            <person name="Reski R."/>
            <person name="Cuming A.C."/>
            <person name="Tuskan G.A."/>
            <person name="Maumus F."/>
            <person name="Salse J."/>
            <person name="Schmutz J."/>
            <person name="Rensing S.A."/>
        </authorList>
    </citation>
    <scope>NUCLEOTIDE SEQUENCE [LARGE SCALE GENOMIC DNA]</scope>
    <source>
        <strain evidence="3 4">cv. Gransden 2004</strain>
    </source>
</reference>
<sequence length="139" mass="15202">MIGVETTPGLLFSTGARLLLLLLCLAMVWCGGDVVWPLSHRGWMAGRGALECEPRVSLSGSTAAVSPDVRSDDEADDEGRHEPRYPSPPAASPSRPLLLLLLSAFSILSQVSRVWRGHDSRKRYAEWHCYPATISERCG</sequence>
<protein>
    <submittedName>
        <fullName evidence="2 3">Uncharacterized protein</fullName>
    </submittedName>
</protein>
<gene>
    <name evidence="2" type="ORF">PHYPA_003307</name>
</gene>
<accession>A9RQJ0</accession>
<dbReference type="HOGENOM" id="CLU_1848450_0_0_1"/>
<evidence type="ECO:0000313" key="3">
    <source>
        <dbReference type="EnsemblPlants" id="PAC:32937343.CDS.1"/>
    </source>
</evidence>
<dbReference type="PaxDb" id="3218-PP1S22_255V6.1"/>
<feature type="region of interest" description="Disordered" evidence="1">
    <location>
        <begin position="59"/>
        <end position="93"/>
    </location>
</feature>
<reference evidence="2 4" key="1">
    <citation type="journal article" date="2008" name="Science">
        <title>The Physcomitrella genome reveals evolutionary insights into the conquest of land by plants.</title>
        <authorList>
            <person name="Rensing S."/>
            <person name="Lang D."/>
            <person name="Zimmer A."/>
            <person name="Terry A."/>
            <person name="Salamov A."/>
            <person name="Shapiro H."/>
            <person name="Nishiyama T."/>
            <person name="Perroud P.-F."/>
            <person name="Lindquist E."/>
            <person name="Kamisugi Y."/>
            <person name="Tanahashi T."/>
            <person name="Sakakibara K."/>
            <person name="Fujita T."/>
            <person name="Oishi K."/>
            <person name="Shin-I T."/>
            <person name="Kuroki Y."/>
            <person name="Toyoda A."/>
            <person name="Suzuki Y."/>
            <person name="Hashimoto A."/>
            <person name="Yamaguchi K."/>
            <person name="Sugano A."/>
            <person name="Kohara Y."/>
            <person name="Fujiyama A."/>
            <person name="Anterola A."/>
            <person name="Aoki S."/>
            <person name="Ashton N."/>
            <person name="Barbazuk W.B."/>
            <person name="Barker E."/>
            <person name="Bennetzen J."/>
            <person name="Bezanilla M."/>
            <person name="Blankenship R."/>
            <person name="Cho S.H."/>
            <person name="Dutcher S."/>
            <person name="Estelle M."/>
            <person name="Fawcett J.A."/>
            <person name="Gundlach H."/>
            <person name="Hanada K."/>
            <person name="Heyl A."/>
            <person name="Hicks K.A."/>
            <person name="Hugh J."/>
            <person name="Lohr M."/>
            <person name="Mayer K."/>
            <person name="Melkozernov A."/>
            <person name="Murata T."/>
            <person name="Nelson D."/>
            <person name="Pils B."/>
            <person name="Prigge M."/>
            <person name="Reiss B."/>
            <person name="Renner T."/>
            <person name="Rombauts S."/>
            <person name="Rushton P."/>
            <person name="Sanderfoot A."/>
            <person name="Schween G."/>
            <person name="Shiu S.-H."/>
            <person name="Stueber K."/>
            <person name="Theodoulou F.L."/>
            <person name="Tu H."/>
            <person name="Van de Peer Y."/>
            <person name="Verrier P.J."/>
            <person name="Waters E."/>
            <person name="Wood A."/>
            <person name="Yang L."/>
            <person name="Cove D."/>
            <person name="Cuming A."/>
            <person name="Hasebe M."/>
            <person name="Lucas S."/>
            <person name="Mishler D.B."/>
            <person name="Reski R."/>
            <person name="Grigoriev I."/>
            <person name="Quatrano R.S."/>
            <person name="Boore J.L."/>
        </authorList>
    </citation>
    <scope>NUCLEOTIDE SEQUENCE [LARGE SCALE GENOMIC DNA]</scope>
    <source>
        <strain evidence="3 4">cv. Gransden 2004</strain>
    </source>
</reference>
<reference evidence="3" key="3">
    <citation type="submission" date="2020-12" db="UniProtKB">
        <authorList>
            <consortium name="EnsemblPlants"/>
        </authorList>
    </citation>
    <scope>IDENTIFICATION</scope>
</reference>
<evidence type="ECO:0000256" key="1">
    <source>
        <dbReference type="SAM" id="MobiDB-lite"/>
    </source>
</evidence>
<evidence type="ECO:0000313" key="2">
    <source>
        <dbReference type="EMBL" id="PNR60514.1"/>
    </source>
</evidence>
<dbReference type="EMBL" id="ABEU02000002">
    <property type="protein sequence ID" value="PNR60514.1"/>
    <property type="molecule type" value="Genomic_DNA"/>
</dbReference>
<dbReference type="EnsemblPlants" id="Pp3c2_28170V3.1">
    <property type="protein sequence ID" value="PAC:32937343.CDS.1"/>
    <property type="gene ID" value="Pp3c2_28170"/>
</dbReference>
<dbReference type="Gramene" id="Pp3c2_28170V3.2">
    <property type="protein sequence ID" value="PAC:32937344.CDS.1"/>
    <property type="gene ID" value="Pp3c2_28170"/>
</dbReference>
<evidence type="ECO:0000313" key="4">
    <source>
        <dbReference type="Proteomes" id="UP000006727"/>
    </source>
</evidence>
<organism evidence="2">
    <name type="scientific">Physcomitrium patens</name>
    <name type="common">Spreading-leaved earth moss</name>
    <name type="synonym">Physcomitrella patens</name>
    <dbReference type="NCBI Taxonomy" id="3218"/>
    <lineage>
        <taxon>Eukaryota</taxon>
        <taxon>Viridiplantae</taxon>
        <taxon>Streptophyta</taxon>
        <taxon>Embryophyta</taxon>
        <taxon>Bryophyta</taxon>
        <taxon>Bryophytina</taxon>
        <taxon>Bryopsida</taxon>
        <taxon>Funariidae</taxon>
        <taxon>Funariales</taxon>
        <taxon>Funariaceae</taxon>
        <taxon>Physcomitrium</taxon>
    </lineage>
</organism>
<dbReference type="Proteomes" id="UP000006727">
    <property type="component" value="Chromosome 2"/>
</dbReference>
<proteinExistence type="predicted"/>
<dbReference type="Gramene" id="Pp3c2_28170V3.1">
    <property type="protein sequence ID" value="PAC:32937343.CDS.1"/>
    <property type="gene ID" value="Pp3c2_28170"/>
</dbReference>
<dbReference type="AlphaFoldDB" id="A9RQJ0"/>
<dbReference type="InParanoid" id="A9RQJ0"/>